<sequence>MSQNWMRHFELVLSDNYGKGIVLSGLKATFDIAWNDNKWPSTANVRVYNLSTDTQNLILAREFSKIKIIAGYDGLAPDVPESEVGKVREISDHEVGQINGMNFGLIYSGDIRFTVSGKDNSIDSWVFIQACDGMEAFEKAFISATLAKGYTLKDVYNLLIRALEPYGIVGGSVPDFPTTVFPRGKSFYGKVQEYLDNLADQCGAKWQFAYGRIDMRTKDMVAHEVFVLNSRTGLIGMPQQTIGAGVNVQCLINPNIKLNGLIQLNQASVYRASLQNKDIYSGVFNEKEIDGNLTPIGKVRDADGNWIDAPPQAQPASVATDGVYIVRYITYKGDTRGTEWYMEMACEARGATDLYSQSAINKGF</sequence>
<gene>
    <name evidence="1" type="ORF">RFB13_18095</name>
</gene>
<dbReference type="Proteomes" id="UP001235341">
    <property type="component" value="Chromosome"/>
</dbReference>
<protein>
    <recommendedName>
        <fullName evidence="3">Bacteriophage protein</fullName>
    </recommendedName>
</protein>
<accession>A0ABY9PI95</accession>
<evidence type="ECO:0000313" key="2">
    <source>
        <dbReference type="Proteomes" id="UP001235341"/>
    </source>
</evidence>
<dbReference type="RefSeq" id="WP_309205034.1">
    <property type="nucleotide sequence ID" value="NZ_CP133586.1"/>
</dbReference>
<proteinExistence type="predicted"/>
<evidence type="ECO:0008006" key="3">
    <source>
        <dbReference type="Google" id="ProtNLM"/>
    </source>
</evidence>
<name>A0ABY9PI95_SERFO</name>
<reference evidence="1 2" key="1">
    <citation type="submission" date="2023-08" db="EMBL/GenBank/DDBJ databases">
        <title>Complete Genome and Methylome dissection of Serratia fonticola NEB369.</title>
        <authorList>
            <person name="Fomenkov A."/>
            <person name="Roberts R.D."/>
        </authorList>
    </citation>
    <scope>NUCLEOTIDE SEQUENCE [LARGE SCALE GENOMIC DNA]</scope>
    <source>
        <strain evidence="1 2">NEB369</strain>
    </source>
</reference>
<keyword evidence="2" id="KW-1185">Reference proteome</keyword>
<evidence type="ECO:0000313" key="1">
    <source>
        <dbReference type="EMBL" id="WMT13135.1"/>
    </source>
</evidence>
<dbReference type="EMBL" id="CP133586">
    <property type="protein sequence ID" value="WMT13135.1"/>
    <property type="molecule type" value="Genomic_DNA"/>
</dbReference>
<organism evidence="1 2">
    <name type="scientific">Serratia fonticola</name>
    <dbReference type="NCBI Taxonomy" id="47917"/>
    <lineage>
        <taxon>Bacteria</taxon>
        <taxon>Pseudomonadati</taxon>
        <taxon>Pseudomonadota</taxon>
        <taxon>Gammaproteobacteria</taxon>
        <taxon>Enterobacterales</taxon>
        <taxon>Yersiniaceae</taxon>
        <taxon>Serratia</taxon>
    </lineage>
</organism>